<evidence type="ECO:0000259" key="6">
    <source>
        <dbReference type="Pfam" id="PF07992"/>
    </source>
</evidence>
<organism evidence="8 9">
    <name type="scientific">Actinocatenispora thailandica</name>
    <dbReference type="NCBI Taxonomy" id="227318"/>
    <lineage>
        <taxon>Bacteria</taxon>
        <taxon>Bacillati</taxon>
        <taxon>Actinomycetota</taxon>
        <taxon>Actinomycetes</taxon>
        <taxon>Micromonosporales</taxon>
        <taxon>Micromonosporaceae</taxon>
        <taxon>Actinocatenispora</taxon>
    </lineage>
</organism>
<dbReference type="InterPro" id="IPR023753">
    <property type="entry name" value="FAD/NAD-binding_dom"/>
</dbReference>
<keyword evidence="2" id="KW-0285">Flavoprotein</keyword>
<sequence>MTEPITPDGETERDEAREVGRPPGSSRPETFVVVGGGLTAGRAVETLRTDGYQGRIVLLTDEEEMPYERPPLSKGYLLGNDPRTVVFCHDESWYAQNRVEVRRGVRATMLDTTEHVLTLDGYHELRYDQLLLATGSRVRTLDVPGADLPGVRYLRTLDDADDLLALLRATGGGRRMVVVGAGWIGLEVAAAGISHGVSVTVVEPEPCPLRRVLGDEVGAFFAKLHADHGVDFRFGTTVEEIRGERGAVAGVRLSDGTELPAGVVVAGVGIRPAVELAVAAGIAVDDGIVTDERLRTSAQDVFAAGDVANSYRPWLGRRIRVEHWSNAQDGGVAAAHSMLGHDHVYDQVPFFFSDQYDLGLEYSGYVDDVADPDVRVAYRGDPGSREFIAFWLRGDRLLAGMNVNVWDVSGHIEAIVKAGRPVDESRLTDPSVPLESLAD</sequence>
<keyword evidence="3" id="KW-0274">FAD</keyword>
<dbReference type="AlphaFoldDB" id="A0A7R7DRL9"/>
<protein>
    <submittedName>
        <fullName evidence="8">Pyridine nucleotide-disulfide oxidoreductase</fullName>
    </submittedName>
</protein>
<keyword evidence="9" id="KW-1185">Reference proteome</keyword>
<keyword evidence="4" id="KW-0560">Oxidoreductase</keyword>
<dbReference type="Pfam" id="PF14759">
    <property type="entry name" value="Reductase_C"/>
    <property type="match status" value="1"/>
</dbReference>
<dbReference type="PRINTS" id="PR00368">
    <property type="entry name" value="FADPNR"/>
</dbReference>
<dbReference type="PANTHER" id="PTHR43557:SF2">
    <property type="entry name" value="RIESKE DOMAIN-CONTAINING PROTEIN-RELATED"/>
    <property type="match status" value="1"/>
</dbReference>
<dbReference type="GO" id="GO:0005737">
    <property type="term" value="C:cytoplasm"/>
    <property type="evidence" value="ECO:0007669"/>
    <property type="project" value="TreeGrafter"/>
</dbReference>
<dbReference type="RefSeq" id="WP_203962874.1">
    <property type="nucleotide sequence ID" value="NZ_AP023355.1"/>
</dbReference>
<evidence type="ECO:0000259" key="7">
    <source>
        <dbReference type="Pfam" id="PF14759"/>
    </source>
</evidence>
<dbReference type="SUPFAM" id="SSF55424">
    <property type="entry name" value="FAD/NAD-linked reductases, dimerisation (C-terminal) domain"/>
    <property type="match status" value="1"/>
</dbReference>
<dbReference type="GO" id="GO:0016651">
    <property type="term" value="F:oxidoreductase activity, acting on NAD(P)H"/>
    <property type="evidence" value="ECO:0007669"/>
    <property type="project" value="TreeGrafter"/>
</dbReference>
<dbReference type="InterPro" id="IPR016156">
    <property type="entry name" value="FAD/NAD-linked_Rdtase_dimer_sf"/>
</dbReference>
<evidence type="ECO:0000256" key="1">
    <source>
        <dbReference type="ARBA" id="ARBA00001974"/>
    </source>
</evidence>
<dbReference type="PANTHER" id="PTHR43557">
    <property type="entry name" value="APOPTOSIS-INDUCING FACTOR 1"/>
    <property type="match status" value="1"/>
</dbReference>
<dbReference type="EMBL" id="AP023355">
    <property type="protein sequence ID" value="BCJ36507.1"/>
    <property type="molecule type" value="Genomic_DNA"/>
</dbReference>
<proteinExistence type="predicted"/>
<dbReference type="InterPro" id="IPR028202">
    <property type="entry name" value="Reductase_C"/>
</dbReference>
<feature type="region of interest" description="Disordered" evidence="5">
    <location>
        <begin position="1"/>
        <end position="31"/>
    </location>
</feature>
<feature type="domain" description="FAD/NAD(P)-binding" evidence="6">
    <location>
        <begin position="31"/>
        <end position="331"/>
    </location>
</feature>
<reference evidence="8 9" key="1">
    <citation type="submission" date="2020-08" db="EMBL/GenBank/DDBJ databases">
        <title>Whole genome shotgun sequence of Actinocatenispora thailandica NBRC 105041.</title>
        <authorList>
            <person name="Komaki H."/>
            <person name="Tamura T."/>
        </authorList>
    </citation>
    <scope>NUCLEOTIDE SEQUENCE [LARGE SCALE GENOMIC DNA]</scope>
    <source>
        <strain evidence="8 9">NBRC 105041</strain>
    </source>
</reference>
<dbReference type="SUPFAM" id="SSF51905">
    <property type="entry name" value="FAD/NAD(P)-binding domain"/>
    <property type="match status" value="2"/>
</dbReference>
<dbReference type="Gene3D" id="3.50.50.60">
    <property type="entry name" value="FAD/NAD(P)-binding domain"/>
    <property type="match status" value="2"/>
</dbReference>
<evidence type="ECO:0000313" key="8">
    <source>
        <dbReference type="EMBL" id="BCJ36507.1"/>
    </source>
</evidence>
<evidence type="ECO:0000313" key="9">
    <source>
        <dbReference type="Proteomes" id="UP000611640"/>
    </source>
</evidence>
<evidence type="ECO:0000256" key="5">
    <source>
        <dbReference type="SAM" id="MobiDB-lite"/>
    </source>
</evidence>
<dbReference type="KEGG" id="atl:Athai_40100"/>
<feature type="domain" description="Reductase C-terminal" evidence="7">
    <location>
        <begin position="350"/>
        <end position="437"/>
    </location>
</feature>
<dbReference type="Pfam" id="PF07992">
    <property type="entry name" value="Pyr_redox_2"/>
    <property type="match status" value="1"/>
</dbReference>
<name>A0A7R7DRL9_9ACTN</name>
<gene>
    <name evidence="8" type="ORF">Athai_40100</name>
</gene>
<evidence type="ECO:0000256" key="2">
    <source>
        <dbReference type="ARBA" id="ARBA00022630"/>
    </source>
</evidence>
<comment type="cofactor">
    <cofactor evidence="1">
        <name>FAD</name>
        <dbReference type="ChEBI" id="CHEBI:57692"/>
    </cofactor>
</comment>
<evidence type="ECO:0000256" key="4">
    <source>
        <dbReference type="ARBA" id="ARBA00023002"/>
    </source>
</evidence>
<dbReference type="InterPro" id="IPR050446">
    <property type="entry name" value="FAD-oxidoreductase/Apoptosis"/>
</dbReference>
<evidence type="ECO:0000256" key="3">
    <source>
        <dbReference type="ARBA" id="ARBA00022827"/>
    </source>
</evidence>
<dbReference type="PRINTS" id="PR00411">
    <property type="entry name" value="PNDRDTASEI"/>
</dbReference>
<dbReference type="InterPro" id="IPR036188">
    <property type="entry name" value="FAD/NAD-bd_sf"/>
</dbReference>
<dbReference type="Proteomes" id="UP000611640">
    <property type="component" value="Chromosome"/>
</dbReference>
<dbReference type="Gene3D" id="3.30.390.30">
    <property type="match status" value="1"/>
</dbReference>
<accession>A0A7R7DRL9</accession>